<evidence type="ECO:0000313" key="1">
    <source>
        <dbReference type="EMBL" id="KFF40907.1"/>
    </source>
</evidence>
<name>A0A086CFE3_9CHRO</name>
<gene>
    <name evidence="1" type="ORF">ucyna2_01282</name>
</gene>
<evidence type="ECO:0000313" key="2">
    <source>
        <dbReference type="Proteomes" id="UP000028922"/>
    </source>
</evidence>
<accession>A0A086CFE3</accession>
<comment type="caution">
    <text evidence="1">The sequence shown here is derived from an EMBL/GenBank/DDBJ whole genome shotgun (WGS) entry which is preliminary data.</text>
</comment>
<feature type="non-terminal residue" evidence="1">
    <location>
        <position position="34"/>
    </location>
</feature>
<dbReference type="EMBL" id="JPSP01000041">
    <property type="protein sequence ID" value="KFF40907.1"/>
    <property type="molecule type" value="Genomic_DNA"/>
</dbReference>
<proteinExistence type="predicted"/>
<sequence>MINDFRHQKNNSYYAIDIEPNSNNSWISKPTPVV</sequence>
<dbReference type="AlphaFoldDB" id="A0A086CFE3"/>
<dbReference type="Proteomes" id="UP000028922">
    <property type="component" value="Unassembled WGS sequence"/>
</dbReference>
<reference evidence="1 2" key="1">
    <citation type="submission" date="2014-08" db="EMBL/GenBank/DDBJ databases">
        <title>Comparative genomics reveals surprising divergence of two closely related strains of uncultivated UCYN-A cyanobacteria.</title>
        <authorList>
            <person name="Bombar D."/>
            <person name="Heller P."/>
            <person name="Sanchez-Baracaldo P."/>
            <person name="Carter B.J."/>
            <person name="Zert J.P."/>
        </authorList>
    </citation>
    <scope>NUCLEOTIDE SEQUENCE [LARGE SCALE GENOMIC DNA]</scope>
</reference>
<protein>
    <submittedName>
        <fullName evidence="1">Uncharacterized protein</fullName>
    </submittedName>
</protein>
<organism evidence="1 2">
    <name type="scientific">Candidatus Atelocyanobacterium thalassa isolate SIO64986</name>
    <dbReference type="NCBI Taxonomy" id="1527444"/>
    <lineage>
        <taxon>Bacteria</taxon>
        <taxon>Bacillati</taxon>
        <taxon>Cyanobacteriota</taxon>
        <taxon>Cyanophyceae</taxon>
        <taxon>Oscillatoriophycideae</taxon>
        <taxon>Chroococcales</taxon>
        <taxon>Aphanothecaceae</taxon>
        <taxon>Candidatus Atelocyanobacterium</taxon>
        <taxon>Candidatus Atelocyanobacterium thalassae</taxon>
    </lineage>
</organism>